<dbReference type="Proteomes" id="UP000887540">
    <property type="component" value="Unplaced"/>
</dbReference>
<feature type="domain" description="LamG-like jellyroll fold" evidence="3">
    <location>
        <begin position="836"/>
        <end position="972"/>
    </location>
</feature>
<feature type="domain" description="LamG-like jellyroll fold" evidence="3">
    <location>
        <begin position="1041"/>
        <end position="1182"/>
    </location>
</feature>
<dbReference type="InterPro" id="IPR013320">
    <property type="entry name" value="ConA-like_dom_sf"/>
</dbReference>
<dbReference type="SUPFAM" id="SSF49899">
    <property type="entry name" value="Concanavalin A-like lectins/glucanases"/>
    <property type="match status" value="6"/>
</dbReference>
<evidence type="ECO:0000256" key="2">
    <source>
        <dbReference type="ARBA" id="ARBA00023157"/>
    </source>
</evidence>
<keyword evidence="4" id="KW-1185">Reference proteome</keyword>
<evidence type="ECO:0000256" key="1">
    <source>
        <dbReference type="ARBA" id="ARBA00022729"/>
    </source>
</evidence>
<feature type="domain" description="LamG-like jellyroll fold" evidence="3">
    <location>
        <begin position="391"/>
        <end position="533"/>
    </location>
</feature>
<accession>A0A914CU52</accession>
<proteinExistence type="predicted"/>
<dbReference type="PANTHER" id="PTHR42535">
    <property type="entry name" value="OOKINETE PROTEIN, PUTATIVE-RELATED"/>
    <property type="match status" value="1"/>
</dbReference>
<evidence type="ECO:0000313" key="4">
    <source>
        <dbReference type="Proteomes" id="UP000887540"/>
    </source>
</evidence>
<keyword evidence="1" id="KW-0732">Signal</keyword>
<evidence type="ECO:0000259" key="3">
    <source>
        <dbReference type="SMART" id="SM00560"/>
    </source>
</evidence>
<dbReference type="PANTHER" id="PTHR42535:SF2">
    <property type="entry name" value="CHROMOSOME UNDETERMINED SCAFFOLD_146, WHOLE GENOME SHOTGUN SEQUENCE"/>
    <property type="match status" value="1"/>
</dbReference>
<dbReference type="AlphaFoldDB" id="A0A914CU52"/>
<dbReference type="Pfam" id="PF13385">
    <property type="entry name" value="Laminin_G_3"/>
    <property type="match status" value="6"/>
</dbReference>
<dbReference type="WBParaSite" id="ACRNAN_scaffold13792.g31047.t1">
    <property type="protein sequence ID" value="ACRNAN_scaffold13792.g31047.t1"/>
    <property type="gene ID" value="ACRNAN_scaffold13792.g31047"/>
</dbReference>
<dbReference type="InterPro" id="IPR006558">
    <property type="entry name" value="LamG-like"/>
</dbReference>
<sequence>MFLTTKNSNGVPRFCISLGSTYYNLDSPSSYVIPTQQWTHMAVTLLGTLATLYIDGTPVNSMNITITPSQLGATTNNWIGRSQYSGDPYLYGLVDEFRIYQQALTVDKILGLAQNFNTYYKFDESSIASGVEADYTGNNNTGSLVGNVSFVAGGINNNAIQLSGISGSYVSLPSNLLNNLSDFTVATWVYVIAQNNKTRVFDFGYGTGLWMLFTPQTATGYASFSIYNTAAQYSLVTPAPLPIGKWLHVGITLSGGNATYYLNGQQVVTAAVPLSPLQLYAGAGSSKPQNNIGRSQYSTDPYLNGIIDDFRIYNGALNATQISVLARQEVVYLAFTESTGTSAYDSSGNGNSATLVGNATFVPWRANNNAVKLDGSTGYLTLPAGLLNNVTDFSVTAWVYVVKQQTWQRVFDFGFGTTTWMMFTSSDKNGLASFIMTLNSASTWYTVSTSALPTGQWTHVAVTRSHGLITIYLNGQISATGTITIAPRDIVNGVNGTNLTAINYIGHSQYSGDPLFNGIIADFRFYRGALSYDQVAAIAQKLNTYLTFDTATNGTSPDVSGNGNVGTFMTNTTVNINTTVVALSNATIVSGKVNNSILLNGNASYVYLPTTVLTSLSEFTVSTWVYLNSSRSLARIFDFGWGTGRYFMFTPYDSKGNSELAVTYDQSGQIAYGNGFPTGLWIHVAATLGGDPGNSTGNLYVNGQLWGTAPLYIYPNQLSVNATTAGLSPGIYIGQSQFYGSPNYNPYLNASVDEFKIYHGAFSALQISALAQGLNLYLPFNESSGVVTFDATGNGNIGLLNGGASFVAGRFGNAVLLNSSNSGYVSLPTGIVSLVTDFTVSAWVYLYSAQTWGRVFDFGNGTSNYMFLTTGNSNGVPRFSIVLGGSTAYNLDAPSALPILTWTNIAVTLRANVATMYINGTAVASITNVTIKPSQLGATNQNWIGRSQFSADPYLNGIVDDFRFYGVALPVDEILALSQTLFTYLPFNNATGNVTFDVSSFGDNGILTGNASLTTGYIGKAVNLTGGYVNLTNNHLLANLSDFTVTSWIYLSAQSSGAHWFDFGFGTNYWVYGSPYSNVAYPEFTIYNGNTQYAVYGPSIIPANVWTHIAVTLAGNVATIYLNGSAVASNLFWARPMDLYASASAANLTVQNCIGLSQYSTDSHLNGLVDEFRIYYGALSANQIAKLASGSTVLNP</sequence>
<dbReference type="SMART" id="SM00560">
    <property type="entry name" value="LamGL"/>
    <property type="match status" value="3"/>
</dbReference>
<protein>
    <submittedName>
        <fullName evidence="5">LamG-like jellyroll fold domain-containing protein</fullName>
    </submittedName>
</protein>
<evidence type="ECO:0000313" key="5">
    <source>
        <dbReference type="WBParaSite" id="ACRNAN_scaffold13792.g31047.t1"/>
    </source>
</evidence>
<dbReference type="Gene3D" id="2.60.120.200">
    <property type="match status" value="6"/>
</dbReference>
<reference evidence="5" key="1">
    <citation type="submission" date="2022-11" db="UniProtKB">
        <authorList>
            <consortium name="WormBaseParasite"/>
        </authorList>
    </citation>
    <scope>IDENTIFICATION</scope>
</reference>
<keyword evidence="2" id="KW-1015">Disulfide bond</keyword>
<name>A0A914CU52_9BILA</name>
<organism evidence="4 5">
    <name type="scientific">Acrobeloides nanus</name>
    <dbReference type="NCBI Taxonomy" id="290746"/>
    <lineage>
        <taxon>Eukaryota</taxon>
        <taxon>Metazoa</taxon>
        <taxon>Ecdysozoa</taxon>
        <taxon>Nematoda</taxon>
        <taxon>Chromadorea</taxon>
        <taxon>Rhabditida</taxon>
        <taxon>Tylenchina</taxon>
        <taxon>Cephalobomorpha</taxon>
        <taxon>Cephaloboidea</taxon>
        <taxon>Cephalobidae</taxon>
        <taxon>Acrobeloides</taxon>
    </lineage>
</organism>